<dbReference type="Gene3D" id="3.40.50.720">
    <property type="entry name" value="NAD(P)-binding Rossmann-like Domain"/>
    <property type="match status" value="1"/>
</dbReference>
<keyword evidence="3" id="KW-1185">Reference proteome</keyword>
<dbReference type="InterPro" id="IPR013328">
    <property type="entry name" value="6PGD_dom2"/>
</dbReference>
<dbReference type="Pfam" id="PF08546">
    <property type="entry name" value="ApbA_C"/>
    <property type="match status" value="1"/>
</dbReference>
<name>A0A2N1JAN8_9BASI</name>
<evidence type="ECO:0000313" key="2">
    <source>
        <dbReference type="EMBL" id="PKI83593.1"/>
    </source>
</evidence>
<evidence type="ECO:0000259" key="1">
    <source>
        <dbReference type="Pfam" id="PF08546"/>
    </source>
</evidence>
<reference evidence="2 3" key="1">
    <citation type="submission" date="2017-10" db="EMBL/GenBank/DDBJ databases">
        <title>A novel species of cold-tolerant Malassezia isolated from bats.</title>
        <authorList>
            <person name="Lorch J.M."/>
            <person name="Palmer J.M."/>
            <person name="Vanderwolf K.J."/>
            <person name="Schmidt K.Z."/>
            <person name="Verant M.L."/>
            <person name="Weller T.J."/>
            <person name="Blehert D.S."/>
        </authorList>
    </citation>
    <scope>NUCLEOTIDE SEQUENCE [LARGE SCALE GENOMIC DNA]</scope>
    <source>
        <strain evidence="2 3">NWHC:44797-103</strain>
    </source>
</reference>
<dbReference type="STRING" id="2020962.A0A2N1JAN8"/>
<dbReference type="Gene3D" id="1.10.1040.10">
    <property type="entry name" value="N-(1-d-carboxylethyl)-l-norvaline Dehydrogenase, domain 2"/>
    <property type="match status" value="1"/>
</dbReference>
<dbReference type="OrthoDB" id="3609at2759"/>
<dbReference type="Proteomes" id="UP000232875">
    <property type="component" value="Unassembled WGS sequence"/>
</dbReference>
<dbReference type="PANTHER" id="PTHR21708:SF43">
    <property type="entry name" value="KETOPANTOATE REDUCTASE C-TERMINAL DOMAIN-CONTAINING PROTEIN"/>
    <property type="match status" value="1"/>
</dbReference>
<accession>A0A2N1JAN8</accession>
<dbReference type="InterPro" id="IPR013752">
    <property type="entry name" value="KPA_reductase"/>
</dbReference>
<dbReference type="SUPFAM" id="SSF48179">
    <property type="entry name" value="6-phosphogluconate dehydrogenase C-terminal domain-like"/>
    <property type="match status" value="1"/>
</dbReference>
<dbReference type="InterPro" id="IPR008927">
    <property type="entry name" value="6-PGluconate_DH-like_C_sf"/>
</dbReference>
<dbReference type="PANTHER" id="PTHR21708">
    <property type="entry name" value="PROBABLE 2-DEHYDROPANTOATE 2-REDUCTASE"/>
    <property type="match status" value="1"/>
</dbReference>
<sequence>MVRQNGIDIISGKFGNHKQYRPDHVVHSPDQVKGLQFDYIVCTYKCVSDMQPSSDVIYPYLEKMDRVKLPYIVLIQNGVDIEKGVYDTLVNTNNPLARAIITLWNTSWGALSTLARAPLRDILTAEALPYTSGVVRGLMLEVLAVARAVGLNEHRLPAKLLDDTYRLALIGTPAKVRLSRNPDTFFDTKEDAFLPGYFKPSILVDLEHGRPMELDPIFGNIVKLGRKHNVDTPRLDMVLASLKPTQLRFICNARGEQAETQQSNIYDALPSLNVTGNAPILS</sequence>
<gene>
    <name evidence="2" type="ORF">MVES_002708</name>
</gene>
<dbReference type="InterPro" id="IPR051402">
    <property type="entry name" value="KPR-Related"/>
</dbReference>
<dbReference type="AlphaFoldDB" id="A0A2N1JAN8"/>
<feature type="domain" description="Ketopantoate reductase C-terminal" evidence="1">
    <location>
        <begin position="103"/>
        <end position="244"/>
    </location>
</feature>
<proteinExistence type="predicted"/>
<dbReference type="EMBL" id="KZ454991">
    <property type="protein sequence ID" value="PKI83593.1"/>
    <property type="molecule type" value="Genomic_DNA"/>
</dbReference>
<protein>
    <recommendedName>
        <fullName evidence="1">Ketopantoate reductase C-terminal domain-containing protein</fullName>
    </recommendedName>
</protein>
<dbReference type="GO" id="GO:0005737">
    <property type="term" value="C:cytoplasm"/>
    <property type="evidence" value="ECO:0007669"/>
    <property type="project" value="TreeGrafter"/>
</dbReference>
<evidence type="ECO:0000313" key="3">
    <source>
        <dbReference type="Proteomes" id="UP000232875"/>
    </source>
</evidence>
<organism evidence="2 3">
    <name type="scientific">Malassezia vespertilionis</name>
    <dbReference type="NCBI Taxonomy" id="2020962"/>
    <lineage>
        <taxon>Eukaryota</taxon>
        <taxon>Fungi</taxon>
        <taxon>Dikarya</taxon>
        <taxon>Basidiomycota</taxon>
        <taxon>Ustilaginomycotina</taxon>
        <taxon>Malasseziomycetes</taxon>
        <taxon>Malasseziales</taxon>
        <taxon>Malasseziaceae</taxon>
        <taxon>Malassezia</taxon>
    </lineage>
</organism>